<gene>
    <name evidence="9" type="ORF">N7G274_002076</name>
</gene>
<keyword evidence="3 6" id="KW-0863">Zinc-finger</keyword>
<dbReference type="PANTHER" id="PTHR24377">
    <property type="entry name" value="IP01015P-RELATED"/>
    <property type="match status" value="1"/>
</dbReference>
<feature type="compositionally biased region" description="Polar residues" evidence="7">
    <location>
        <begin position="218"/>
        <end position="240"/>
    </location>
</feature>
<evidence type="ECO:0000256" key="1">
    <source>
        <dbReference type="ARBA" id="ARBA00022723"/>
    </source>
</evidence>
<dbReference type="InterPro" id="IPR050826">
    <property type="entry name" value="Krueppel_C2H2_ZnFinger"/>
</dbReference>
<evidence type="ECO:0000256" key="3">
    <source>
        <dbReference type="ARBA" id="ARBA00022771"/>
    </source>
</evidence>
<feature type="region of interest" description="Disordered" evidence="7">
    <location>
        <begin position="621"/>
        <end position="675"/>
    </location>
</feature>
<keyword evidence="2" id="KW-0677">Repeat</keyword>
<dbReference type="SMART" id="SM00355">
    <property type="entry name" value="ZnF_C2H2"/>
    <property type="match status" value="2"/>
</dbReference>
<feature type="domain" description="C2H2-type" evidence="8">
    <location>
        <begin position="464"/>
        <end position="491"/>
    </location>
</feature>
<feature type="compositionally biased region" description="Polar residues" evidence="7">
    <location>
        <begin position="247"/>
        <end position="264"/>
    </location>
</feature>
<keyword evidence="10" id="KW-1185">Reference proteome</keyword>
<feature type="compositionally biased region" description="Basic residues" evidence="7">
    <location>
        <begin position="527"/>
        <end position="536"/>
    </location>
</feature>
<keyword evidence="5" id="KW-0539">Nucleus</keyword>
<feature type="compositionally biased region" description="Basic and acidic residues" evidence="7">
    <location>
        <begin position="537"/>
        <end position="556"/>
    </location>
</feature>
<dbReference type="SUPFAM" id="SSF57667">
    <property type="entry name" value="beta-beta-alpha zinc fingers"/>
    <property type="match status" value="1"/>
</dbReference>
<feature type="compositionally biased region" description="Polar residues" evidence="7">
    <location>
        <begin position="621"/>
        <end position="638"/>
    </location>
</feature>
<dbReference type="PROSITE" id="PS00028">
    <property type="entry name" value="ZINC_FINGER_C2H2_1"/>
    <property type="match status" value="2"/>
</dbReference>
<keyword evidence="4" id="KW-0862">Zinc</keyword>
<feature type="region of interest" description="Disordered" evidence="7">
    <location>
        <begin position="1"/>
        <end position="20"/>
    </location>
</feature>
<proteinExistence type="predicted"/>
<dbReference type="Pfam" id="PF00096">
    <property type="entry name" value="zf-C2H2"/>
    <property type="match status" value="1"/>
</dbReference>
<dbReference type="InterPro" id="IPR036236">
    <property type="entry name" value="Znf_C2H2_sf"/>
</dbReference>
<feature type="region of interest" description="Disordered" evidence="7">
    <location>
        <begin position="511"/>
        <end position="577"/>
    </location>
</feature>
<evidence type="ECO:0000256" key="7">
    <source>
        <dbReference type="SAM" id="MobiDB-lite"/>
    </source>
</evidence>
<accession>A0ABR4AKN4</accession>
<dbReference type="PROSITE" id="PS50157">
    <property type="entry name" value="ZINC_FINGER_C2H2_2"/>
    <property type="match status" value="2"/>
</dbReference>
<evidence type="ECO:0000256" key="6">
    <source>
        <dbReference type="PROSITE-ProRule" id="PRU00042"/>
    </source>
</evidence>
<dbReference type="EMBL" id="JBEFKJ010000006">
    <property type="protein sequence ID" value="KAL2045648.1"/>
    <property type="molecule type" value="Genomic_DNA"/>
</dbReference>
<feature type="compositionally biased region" description="Low complexity" evidence="7">
    <location>
        <begin position="565"/>
        <end position="577"/>
    </location>
</feature>
<evidence type="ECO:0000256" key="4">
    <source>
        <dbReference type="ARBA" id="ARBA00022833"/>
    </source>
</evidence>
<feature type="domain" description="C2H2-type" evidence="8">
    <location>
        <begin position="434"/>
        <end position="463"/>
    </location>
</feature>
<dbReference type="Gene3D" id="3.30.160.60">
    <property type="entry name" value="Classic Zinc Finger"/>
    <property type="match status" value="2"/>
</dbReference>
<dbReference type="InterPro" id="IPR013087">
    <property type="entry name" value="Znf_C2H2_type"/>
</dbReference>
<evidence type="ECO:0000313" key="9">
    <source>
        <dbReference type="EMBL" id="KAL2045648.1"/>
    </source>
</evidence>
<feature type="region of interest" description="Disordered" evidence="7">
    <location>
        <begin position="80"/>
        <end position="106"/>
    </location>
</feature>
<evidence type="ECO:0000256" key="2">
    <source>
        <dbReference type="ARBA" id="ARBA00022737"/>
    </source>
</evidence>
<feature type="region of interest" description="Disordered" evidence="7">
    <location>
        <begin position="327"/>
        <end position="348"/>
    </location>
</feature>
<comment type="caution">
    <text evidence="9">The sequence shown here is derived from an EMBL/GenBank/DDBJ whole genome shotgun (WGS) entry which is preliminary data.</text>
</comment>
<evidence type="ECO:0000259" key="8">
    <source>
        <dbReference type="PROSITE" id="PS50157"/>
    </source>
</evidence>
<evidence type="ECO:0000313" key="10">
    <source>
        <dbReference type="Proteomes" id="UP001590950"/>
    </source>
</evidence>
<name>A0ABR4AKN4_9LECA</name>
<sequence length="788" mass="87839">MLSHQNPELLTGRHQRQISTPTVFDTSTFHLASHQPNELHRRGLSLDQQTFSQPHNEAPRQDENMTNVEDILRQQLTRETMREAQQQQRTARPGPNETLGQQQLQPYPMNIPETQRLEPGPGYHTANYHTAQLTDLDANSQHSLTDAYSNTTMNMLLGIDSTSSAGNLDGFGNRLDEFPGNMQSNVIMDTHQMRHGLLSREGSLRPTSREGPQRPCTPRNQNRTSYFPMTPETTPFSKNANLDRAVQSRTTESSPTRDPNTTIKASHAMQRGRSCQDDFAALRQHAMSPAPSPQLRPRSSLDLAAFPQPNFFSMANLQMDIPHGNTTSKYSPESNAVSSTMSSIQSSPETTHMPLFGDLNYVIANHPQASNSSNISDLQNVAKPSVQSFPPKRKAHSRNQSVSEIDPLECIEETGVTSDEIASFISIQNTDNKWTCLYPKCSKKFARKENIKSHVQTHLNDRQFRCKECNKRFVRQHDLKRHTNVHSKVKSYICECGSDFARHDALTRHKQRGMCSGKLEGTEKKETKRGRPKKKSRPDTAERREKAAKTRQRVLEKQQAGQYASSVSDSSISSYPSPKQLFNEMDFTASNPTLDQVSLEQLSKDPAADLFSWTPPTSPASYSTGNCFSSQNSQQSHTPKAFSLSPSPKLAGIPEEPQQLPAGPSGPRKSSGDYLSTLPELELSSSSPAASKMFDFEGSSDINPSDSTTMPFDSKSDFFTKDFDLSPSLNKLESCKASSTNMEFSSFTSCFYSELEFPGPDPSLGPAPPTHEDIWNLLSADLFSTNDF</sequence>
<dbReference type="Proteomes" id="UP001590950">
    <property type="component" value="Unassembled WGS sequence"/>
</dbReference>
<organism evidence="9 10">
    <name type="scientific">Stereocaulon virgatum</name>
    <dbReference type="NCBI Taxonomy" id="373712"/>
    <lineage>
        <taxon>Eukaryota</taxon>
        <taxon>Fungi</taxon>
        <taxon>Dikarya</taxon>
        <taxon>Ascomycota</taxon>
        <taxon>Pezizomycotina</taxon>
        <taxon>Lecanoromycetes</taxon>
        <taxon>OSLEUM clade</taxon>
        <taxon>Lecanoromycetidae</taxon>
        <taxon>Lecanorales</taxon>
        <taxon>Lecanorineae</taxon>
        <taxon>Stereocaulaceae</taxon>
        <taxon>Stereocaulon</taxon>
    </lineage>
</organism>
<evidence type="ECO:0000256" key="5">
    <source>
        <dbReference type="ARBA" id="ARBA00023242"/>
    </source>
</evidence>
<protein>
    <recommendedName>
        <fullName evidence="8">C2H2-type domain-containing protein</fullName>
    </recommendedName>
</protein>
<feature type="compositionally biased region" description="Polar residues" evidence="7">
    <location>
        <begin position="80"/>
        <end position="90"/>
    </location>
</feature>
<keyword evidence="1" id="KW-0479">Metal-binding</keyword>
<feature type="region of interest" description="Disordered" evidence="7">
    <location>
        <begin position="200"/>
        <end position="273"/>
    </location>
</feature>
<reference evidence="9 10" key="1">
    <citation type="submission" date="2024-09" db="EMBL/GenBank/DDBJ databases">
        <title>Rethinking Asexuality: The Enigmatic Case of Functional Sexual Genes in Lepraria (Stereocaulaceae).</title>
        <authorList>
            <person name="Doellman M."/>
            <person name="Sun Y."/>
            <person name="Barcenas-Pena A."/>
            <person name="Lumbsch H.T."/>
            <person name="Grewe F."/>
        </authorList>
    </citation>
    <scope>NUCLEOTIDE SEQUENCE [LARGE SCALE GENOMIC DNA]</scope>
    <source>
        <strain evidence="9 10">Mercado 3170</strain>
    </source>
</reference>